<organism evidence="2 3">
    <name type="scientific">Brumimicrobium glaciale</name>
    <dbReference type="NCBI Taxonomy" id="200475"/>
    <lineage>
        <taxon>Bacteria</taxon>
        <taxon>Pseudomonadati</taxon>
        <taxon>Bacteroidota</taxon>
        <taxon>Flavobacteriia</taxon>
        <taxon>Flavobacteriales</taxon>
        <taxon>Crocinitomicaceae</taxon>
        <taxon>Brumimicrobium</taxon>
    </lineage>
</organism>
<dbReference type="InterPro" id="IPR050718">
    <property type="entry name" value="ApaG-like"/>
</dbReference>
<dbReference type="Proteomes" id="UP000293952">
    <property type="component" value="Unassembled WGS sequence"/>
</dbReference>
<accession>A0A4Q4KJP7</accession>
<reference evidence="2 3" key="1">
    <citation type="submission" date="2019-02" db="EMBL/GenBank/DDBJ databases">
        <title>Genome sequence of the sea-ice species Brumimicrobium glaciale.</title>
        <authorList>
            <person name="Bowman J.P."/>
        </authorList>
    </citation>
    <scope>NUCLEOTIDE SEQUENCE [LARGE SCALE GENOMIC DNA]</scope>
    <source>
        <strain evidence="2 3">IC156</strain>
    </source>
</reference>
<dbReference type="OrthoDB" id="9795226at2"/>
<sequence>MNVAITKGIKITVTALFRSDLTQLEKNLFFFNYSIKIENLSHNRVQLISRYWRIVDSLAPTRIIEGKGVIGEQPTLEPGESHIYTSGCDLSSGLGFMEGYYNFDTINDQGEITNNFKVNVPRFTLEYAGKLN</sequence>
<dbReference type="InterPro" id="IPR036767">
    <property type="entry name" value="ApaG_sf"/>
</dbReference>
<proteinExistence type="predicted"/>
<dbReference type="EMBL" id="SETE01000005">
    <property type="protein sequence ID" value="RYM32917.1"/>
    <property type="molecule type" value="Genomic_DNA"/>
</dbReference>
<dbReference type="Pfam" id="PF04379">
    <property type="entry name" value="DUF525"/>
    <property type="match status" value="1"/>
</dbReference>
<dbReference type="PANTHER" id="PTHR47191">
    <property type="entry name" value="OS05G0170800 PROTEIN"/>
    <property type="match status" value="1"/>
</dbReference>
<evidence type="ECO:0000313" key="3">
    <source>
        <dbReference type="Proteomes" id="UP000293952"/>
    </source>
</evidence>
<dbReference type="PROSITE" id="PS51087">
    <property type="entry name" value="APAG"/>
    <property type="match status" value="1"/>
</dbReference>
<dbReference type="RefSeq" id="WP_130094254.1">
    <property type="nucleotide sequence ID" value="NZ_SETE01000005.1"/>
</dbReference>
<protein>
    <submittedName>
        <fullName evidence="2">Co2+/Mg2+ efflux protein ApaG</fullName>
    </submittedName>
</protein>
<dbReference type="Gene3D" id="2.60.40.1470">
    <property type="entry name" value="ApaG domain"/>
    <property type="match status" value="1"/>
</dbReference>
<comment type="caution">
    <text evidence="2">The sequence shown here is derived from an EMBL/GenBank/DDBJ whole genome shotgun (WGS) entry which is preliminary data.</text>
</comment>
<gene>
    <name evidence="2" type="primary">apaG</name>
    <name evidence="2" type="ORF">ERX46_12750</name>
</gene>
<dbReference type="NCBIfam" id="NF003967">
    <property type="entry name" value="PRK05461.1"/>
    <property type="match status" value="1"/>
</dbReference>
<dbReference type="AlphaFoldDB" id="A0A4Q4KJP7"/>
<name>A0A4Q4KJP7_9FLAO</name>
<evidence type="ECO:0000313" key="2">
    <source>
        <dbReference type="EMBL" id="RYM32917.1"/>
    </source>
</evidence>
<keyword evidence="3" id="KW-1185">Reference proteome</keyword>
<feature type="domain" description="ApaG" evidence="1">
    <location>
        <begin position="3"/>
        <end position="132"/>
    </location>
</feature>
<dbReference type="InterPro" id="IPR007474">
    <property type="entry name" value="ApaG_domain"/>
</dbReference>
<dbReference type="SUPFAM" id="SSF110069">
    <property type="entry name" value="ApaG-like"/>
    <property type="match status" value="1"/>
</dbReference>
<dbReference type="PANTHER" id="PTHR47191:SF2">
    <property type="entry name" value="OS05G0170800 PROTEIN"/>
    <property type="match status" value="1"/>
</dbReference>
<evidence type="ECO:0000259" key="1">
    <source>
        <dbReference type="PROSITE" id="PS51087"/>
    </source>
</evidence>